<dbReference type="PROSITE" id="PS51257">
    <property type="entry name" value="PROKAR_LIPOPROTEIN"/>
    <property type="match status" value="1"/>
</dbReference>
<evidence type="ECO:0000256" key="8">
    <source>
        <dbReference type="PROSITE-ProRule" id="PRU00282"/>
    </source>
</evidence>
<dbReference type="SUPFAM" id="SSF50978">
    <property type="entry name" value="WD40 repeat-like"/>
    <property type="match status" value="1"/>
</dbReference>
<dbReference type="OrthoDB" id="448427at2759"/>
<evidence type="ECO:0000313" key="11">
    <source>
        <dbReference type="Proteomes" id="UP000663852"/>
    </source>
</evidence>
<dbReference type="EMBL" id="CAJNOJ010000159">
    <property type="protein sequence ID" value="CAF1219645.1"/>
    <property type="molecule type" value="Genomic_DNA"/>
</dbReference>
<dbReference type="InterPro" id="IPR024764">
    <property type="entry name" value="TFIIIC_Znf"/>
</dbReference>
<dbReference type="PANTHER" id="PTHR45618">
    <property type="entry name" value="MITOCHONDRIAL DICARBOXYLATE CARRIER-RELATED"/>
    <property type="match status" value="1"/>
</dbReference>
<dbReference type="InterPro" id="IPR023395">
    <property type="entry name" value="MCP_dom_sf"/>
</dbReference>
<evidence type="ECO:0000256" key="3">
    <source>
        <dbReference type="ARBA" id="ARBA00022448"/>
    </source>
</evidence>
<keyword evidence="4 8" id="KW-0812">Transmembrane</keyword>
<dbReference type="InterPro" id="IPR036322">
    <property type="entry name" value="WD40_repeat_dom_sf"/>
</dbReference>
<dbReference type="PROSITE" id="PS50920">
    <property type="entry name" value="SOLCAR"/>
    <property type="match status" value="3"/>
</dbReference>
<dbReference type="SUPFAM" id="SSF103506">
    <property type="entry name" value="Mitochondrial carrier"/>
    <property type="match status" value="1"/>
</dbReference>
<name>A0A814XS67_ADIRI</name>
<evidence type="ECO:0000256" key="6">
    <source>
        <dbReference type="ARBA" id="ARBA00022989"/>
    </source>
</evidence>
<protein>
    <recommendedName>
        <fullName evidence="9">Transcription factor IIIC putative zinc-finger domain-containing protein</fullName>
    </recommendedName>
</protein>
<evidence type="ECO:0000256" key="7">
    <source>
        <dbReference type="ARBA" id="ARBA00023136"/>
    </source>
</evidence>
<keyword evidence="7 8" id="KW-0472">Membrane</keyword>
<feature type="domain" description="Transcription factor IIIC putative zinc-finger" evidence="9">
    <location>
        <begin position="877"/>
        <end position="954"/>
    </location>
</feature>
<feature type="repeat" description="Solcar" evidence="8">
    <location>
        <begin position="221"/>
        <end position="305"/>
    </location>
</feature>
<dbReference type="InterPro" id="IPR018108">
    <property type="entry name" value="MCP_transmembrane"/>
</dbReference>
<dbReference type="GO" id="GO:0016020">
    <property type="term" value="C:membrane"/>
    <property type="evidence" value="ECO:0007669"/>
    <property type="project" value="UniProtKB-SubCell"/>
</dbReference>
<organism evidence="10 11">
    <name type="scientific">Adineta ricciae</name>
    <name type="common">Rotifer</name>
    <dbReference type="NCBI Taxonomy" id="249248"/>
    <lineage>
        <taxon>Eukaryota</taxon>
        <taxon>Metazoa</taxon>
        <taxon>Spiralia</taxon>
        <taxon>Gnathifera</taxon>
        <taxon>Rotifera</taxon>
        <taxon>Eurotatoria</taxon>
        <taxon>Bdelloidea</taxon>
        <taxon>Adinetida</taxon>
        <taxon>Adinetidae</taxon>
        <taxon>Adineta</taxon>
    </lineage>
</organism>
<dbReference type="Proteomes" id="UP000663852">
    <property type="component" value="Unassembled WGS sequence"/>
</dbReference>
<dbReference type="Pfam" id="PF12660">
    <property type="entry name" value="zf-TFIIIC"/>
    <property type="match status" value="1"/>
</dbReference>
<dbReference type="AlphaFoldDB" id="A0A814XS67"/>
<comment type="similarity">
    <text evidence="2">Belongs to the mitochondrial carrier (TC 2.A.29) family.</text>
</comment>
<dbReference type="InterPro" id="IPR050391">
    <property type="entry name" value="Mito_Metabolite_Transporter"/>
</dbReference>
<keyword evidence="3" id="KW-0813">Transport</keyword>
<feature type="repeat" description="Solcar" evidence="8">
    <location>
        <begin position="104"/>
        <end position="195"/>
    </location>
</feature>
<gene>
    <name evidence="10" type="ORF">EDS130_LOCUS26344</name>
</gene>
<comment type="caution">
    <text evidence="10">The sequence shown here is derived from an EMBL/GenBank/DDBJ whole genome shotgun (WGS) entry which is preliminary data.</text>
</comment>
<keyword evidence="5" id="KW-0677">Repeat</keyword>
<dbReference type="Gene3D" id="1.50.40.10">
    <property type="entry name" value="Mitochondrial carrier domain"/>
    <property type="match status" value="1"/>
</dbReference>
<sequence>MEKKEVSTVIKKEPVRQERWYFGGLAGVLAACCTHPLDTLKVQLQTQQRADYGLISMAVKVIRDDGFLALYNGLSASCLRQATYTTTRFAIYGAVKSMKTDSNLSFIEKISLAAGSGAIGAFVGAPADLVNVRMQNDCKLPKENRRNYKHAIDGVVRICREEGPKKLLNGKLISNILLNYVLLVYSGASMAVIRGAFVTVGQIAFYEQAKQLLLASGYFKDDIVTHFSSSFLAGTGATLLTMPLDVMKTRLMNAPPGTYNSVFDCLKDIMKVGPSGLFKGFIPAFIRLEMKKPNRNKSISSSIPSNTLPSTLPADLELFSSYSHEQVHIYDRLSSSISSICEVAYCTSEGIIVCAPQTYQRRSSSSQNLSSSSSSMLISRIAYPFQSTDQTNSISTNSSSYIFFQKIKTQHLSRLYEAYKRRPTSLSSFDRLLCSDIVQYKGFRRCSFSPCDITFNQGQSILACITCAHEVFIYEIISSSKRFFLSQSSNLKFDLTKYLCEHTQLDKYLHDSDKEQDYRLLYFHLTTSILWNQNGTLLFQLQYSGHVIIWKFDRLEKEILSIFDTNISKPLAMTWNDQRQILIVIGKENQRKLIRIDQMKVFDISIKENDYMNAELAELKEINDKSLLLIESKMNYCISYEISLKTNQSYECTQIDHRVLPSSIVGFHHQHSSLLIGCEDGSIHSVTISPQAPPIIRDLKPMATGQIKSCSRKPLLLRHFHLSSNDLLLARVFYSPIVSPNVKFGFVICTLHRWSSTLTFDEIIENFLARVDTPLWKSSDELAVILNEVIRGTTHHYQQKKSANDNFLSLQRLCRLNNLLNNTKQLPILENQLLQNYRHQLAQIFTSHFSKTVSKLSSIEASIYNLCCKDDSIDSLLCPLCNSTLTLTNNDLTSCVCVNKHVWPRCCRTLLPLALENAQTCSLCDRTITVIDGNDENYAHFAKYKDKDLKCLFSSICTYCM</sequence>
<evidence type="ECO:0000256" key="5">
    <source>
        <dbReference type="ARBA" id="ARBA00022737"/>
    </source>
</evidence>
<dbReference type="Pfam" id="PF00153">
    <property type="entry name" value="Mito_carr"/>
    <property type="match status" value="3"/>
</dbReference>
<comment type="subcellular location">
    <subcellularLocation>
        <location evidence="1">Membrane</location>
        <topology evidence="1">Multi-pass membrane protein</topology>
    </subcellularLocation>
</comment>
<evidence type="ECO:0000256" key="4">
    <source>
        <dbReference type="ARBA" id="ARBA00022692"/>
    </source>
</evidence>
<accession>A0A814XS67</accession>
<proteinExistence type="inferred from homology"/>
<evidence type="ECO:0000313" key="10">
    <source>
        <dbReference type="EMBL" id="CAF1219645.1"/>
    </source>
</evidence>
<keyword evidence="6" id="KW-1133">Transmembrane helix</keyword>
<feature type="repeat" description="Solcar" evidence="8">
    <location>
        <begin position="18"/>
        <end position="98"/>
    </location>
</feature>
<evidence type="ECO:0000259" key="9">
    <source>
        <dbReference type="Pfam" id="PF12660"/>
    </source>
</evidence>
<reference evidence="10" key="1">
    <citation type="submission" date="2021-02" db="EMBL/GenBank/DDBJ databases">
        <authorList>
            <person name="Nowell W R."/>
        </authorList>
    </citation>
    <scope>NUCLEOTIDE SEQUENCE</scope>
</reference>
<evidence type="ECO:0000256" key="1">
    <source>
        <dbReference type="ARBA" id="ARBA00004141"/>
    </source>
</evidence>
<evidence type="ECO:0000256" key="2">
    <source>
        <dbReference type="ARBA" id="ARBA00006375"/>
    </source>
</evidence>